<protein>
    <submittedName>
        <fullName evidence="2">Uncharacterized protein</fullName>
    </submittedName>
</protein>
<reference evidence="2" key="1">
    <citation type="submission" date="2020-11" db="EMBL/GenBank/DDBJ databases">
        <authorList>
            <person name="Tran Van P."/>
        </authorList>
    </citation>
    <scope>NUCLEOTIDE SEQUENCE</scope>
</reference>
<proteinExistence type="predicted"/>
<name>A0A7R9FZK4_TIMSH</name>
<evidence type="ECO:0000313" key="2">
    <source>
        <dbReference type="EMBL" id="CAD7260227.1"/>
    </source>
</evidence>
<organism evidence="2">
    <name type="scientific">Timema shepardi</name>
    <name type="common">Walking stick</name>
    <dbReference type="NCBI Taxonomy" id="629360"/>
    <lineage>
        <taxon>Eukaryota</taxon>
        <taxon>Metazoa</taxon>
        <taxon>Ecdysozoa</taxon>
        <taxon>Arthropoda</taxon>
        <taxon>Hexapoda</taxon>
        <taxon>Insecta</taxon>
        <taxon>Pterygota</taxon>
        <taxon>Neoptera</taxon>
        <taxon>Polyneoptera</taxon>
        <taxon>Phasmatodea</taxon>
        <taxon>Timematodea</taxon>
        <taxon>Timematoidea</taxon>
        <taxon>Timematidae</taxon>
        <taxon>Timema</taxon>
    </lineage>
</organism>
<dbReference type="EMBL" id="OC001572">
    <property type="protein sequence ID" value="CAD7260227.1"/>
    <property type="molecule type" value="Genomic_DNA"/>
</dbReference>
<evidence type="ECO:0000256" key="1">
    <source>
        <dbReference type="SAM" id="SignalP"/>
    </source>
</evidence>
<sequence>MVKMILMLVATAFVAVVAEPPVGREYLPPSNTGVAIGRSSLSGRYNAPSTRYGAPSSFGRANGGLSGRYSTPSLASRRINGLSNRYSAPSATASRFGVPSNQYGAPSAAPSRFDLFFEPIQSSHCYQPLQRSFD</sequence>
<gene>
    <name evidence="2" type="ORF">TSIB3V08_LOCUS4410</name>
</gene>
<accession>A0A7R9FZK4</accession>
<feature type="signal peptide" evidence="1">
    <location>
        <begin position="1"/>
        <end position="18"/>
    </location>
</feature>
<feature type="chain" id="PRO_5030724278" evidence="1">
    <location>
        <begin position="19"/>
        <end position="134"/>
    </location>
</feature>
<dbReference type="AlphaFoldDB" id="A0A7R9FZK4"/>
<keyword evidence="1" id="KW-0732">Signal</keyword>